<dbReference type="InterPro" id="IPR052469">
    <property type="entry name" value="MEIOB"/>
</dbReference>
<dbReference type="PANTHER" id="PTHR21166">
    <property type="entry name" value="CELL DIVISION CONTROL PROTEIN 24 OB DOMAIN-CONTAINING PROTEIN-RELATED"/>
    <property type="match status" value="1"/>
</dbReference>
<dbReference type="InterPro" id="IPR012340">
    <property type="entry name" value="NA-bd_OB-fold"/>
</dbReference>
<comment type="caution">
    <text evidence="1">The sequence shown here is derived from an EMBL/GenBank/DDBJ whole genome shotgun (WGS) entry which is preliminary data.</text>
</comment>
<dbReference type="SUPFAM" id="SSF50249">
    <property type="entry name" value="Nucleic acid-binding proteins"/>
    <property type="match status" value="1"/>
</dbReference>
<sequence length="481" mass="53729">MTSYFPSIQSFYSREVVSEESHDSSSPAKAGDGFTPSEVEAVTKPLSRRFRPSRHYDVCPIAELQTGPHNYEITGRLVKLYCNASECQPLLGQRITFWATAISAGNQAEIGHIPLCSVATTIYPGRNGATHIQFHVDEPGSEEYRSLRCPLEMSVEQHSQLPGLMTLKSFLAGGYDIGAGKILVCVRSIGPRRSVTSKKKEAVLDLVEVGIYDDTAHCVLKLWQDKISSARPWIPNHTVLLISQPWCGSNDRTNRRIEVSIGYSSMVEVDPDYPEAAWLRHKIQDMAKKESVIVPFPADTWDLQLAMHGSNRTLYTLAEIEDQVRNQDPARNFTGKLNVVVLEMNLMDHWRRASTYCTECCGIPLYANRLTAICKNCEAQRGLSLNPRLLGSFLDESGMISGKKLIWNGDAWNQFLFGAAAKKSPVGYEQGTTVEQSWQNIAASNTDSLRDLESQLLYSRVTLTFGWSLELGRLCILGVEW</sequence>
<proteinExistence type="predicted"/>
<dbReference type="GO" id="GO:0000712">
    <property type="term" value="P:resolution of meiotic recombination intermediates"/>
    <property type="evidence" value="ECO:0007669"/>
    <property type="project" value="TreeGrafter"/>
</dbReference>
<organism evidence="1 2">
    <name type="scientific">Xylaria grammica</name>
    <dbReference type="NCBI Taxonomy" id="363999"/>
    <lineage>
        <taxon>Eukaryota</taxon>
        <taxon>Fungi</taxon>
        <taxon>Dikarya</taxon>
        <taxon>Ascomycota</taxon>
        <taxon>Pezizomycotina</taxon>
        <taxon>Sordariomycetes</taxon>
        <taxon>Xylariomycetidae</taxon>
        <taxon>Xylariales</taxon>
        <taxon>Xylariaceae</taxon>
        <taxon>Xylaria</taxon>
    </lineage>
</organism>
<name>A0A439D0K2_9PEZI</name>
<dbReference type="PANTHER" id="PTHR21166:SF2">
    <property type="entry name" value="CELL DIVISION CONTROL PROTEIN 24 OB DOMAIN-CONTAINING PROTEIN-RELATED"/>
    <property type="match status" value="1"/>
</dbReference>
<dbReference type="GO" id="GO:0008310">
    <property type="term" value="F:single-stranded DNA 3'-5' DNA exonuclease activity"/>
    <property type="evidence" value="ECO:0007669"/>
    <property type="project" value="TreeGrafter"/>
</dbReference>
<dbReference type="EMBL" id="RYZI01000225">
    <property type="protein sequence ID" value="RWA07984.1"/>
    <property type="molecule type" value="Genomic_DNA"/>
</dbReference>
<dbReference type="Gene3D" id="2.40.50.140">
    <property type="entry name" value="Nucleic acid-binding proteins"/>
    <property type="match status" value="1"/>
</dbReference>
<dbReference type="AlphaFoldDB" id="A0A439D0K2"/>
<evidence type="ECO:0000313" key="2">
    <source>
        <dbReference type="Proteomes" id="UP000286045"/>
    </source>
</evidence>
<dbReference type="STRING" id="363999.A0A439D0K2"/>
<evidence type="ECO:0000313" key="1">
    <source>
        <dbReference type="EMBL" id="RWA07984.1"/>
    </source>
</evidence>
<dbReference type="GO" id="GO:0003697">
    <property type="term" value="F:single-stranded DNA binding"/>
    <property type="evidence" value="ECO:0007669"/>
    <property type="project" value="TreeGrafter"/>
</dbReference>
<keyword evidence="2" id="KW-1185">Reference proteome</keyword>
<gene>
    <name evidence="1" type="ORF">EKO27_g7119</name>
</gene>
<accession>A0A439D0K2</accession>
<reference evidence="1 2" key="1">
    <citation type="submission" date="2018-12" db="EMBL/GenBank/DDBJ databases">
        <title>Draft genome sequence of Xylaria grammica IHI A82.</title>
        <authorList>
            <person name="Buettner E."/>
            <person name="Kellner H."/>
        </authorList>
    </citation>
    <scope>NUCLEOTIDE SEQUENCE [LARGE SCALE GENOMIC DNA]</scope>
    <source>
        <strain evidence="1 2">IHI A82</strain>
    </source>
</reference>
<protein>
    <submittedName>
        <fullName evidence="1">Uncharacterized protein</fullName>
    </submittedName>
</protein>
<dbReference type="Proteomes" id="UP000286045">
    <property type="component" value="Unassembled WGS sequence"/>
</dbReference>